<protein>
    <recommendedName>
        <fullName evidence="1">DUF6471 domain-containing protein</fullName>
    </recommendedName>
</protein>
<reference evidence="3" key="1">
    <citation type="submission" date="2018-01" db="EMBL/GenBank/DDBJ databases">
        <authorList>
            <person name="Peeters C."/>
        </authorList>
    </citation>
    <scope>NUCLEOTIDE SEQUENCE [LARGE SCALE GENOMIC DNA]</scope>
</reference>
<organism evidence="2 3">
    <name type="scientific">Caballeronia novacaledonica</name>
    <dbReference type="NCBI Taxonomy" id="1544861"/>
    <lineage>
        <taxon>Bacteria</taxon>
        <taxon>Pseudomonadati</taxon>
        <taxon>Pseudomonadota</taxon>
        <taxon>Betaproteobacteria</taxon>
        <taxon>Burkholderiales</taxon>
        <taxon>Burkholderiaceae</taxon>
        <taxon>Caballeronia</taxon>
    </lineage>
</organism>
<feature type="domain" description="DUF6471" evidence="1">
    <location>
        <begin position="142"/>
        <end position="202"/>
    </location>
</feature>
<dbReference type="AlphaFoldDB" id="A0A2U3I3R3"/>
<feature type="domain" description="DUF6471" evidence="1">
    <location>
        <begin position="65"/>
        <end position="126"/>
    </location>
</feature>
<dbReference type="InterPro" id="IPR045526">
    <property type="entry name" value="DUF6471"/>
</dbReference>
<dbReference type="EMBL" id="OGTP01000005">
    <property type="protein sequence ID" value="SPB14788.1"/>
    <property type="molecule type" value="Genomic_DNA"/>
</dbReference>
<evidence type="ECO:0000259" key="1">
    <source>
        <dbReference type="Pfam" id="PF20075"/>
    </source>
</evidence>
<gene>
    <name evidence="2" type="ORF">NOV72_02020</name>
</gene>
<sequence length="226" mass="25271">MAAVLCAACFYRRWGLDRWIAAGKRGPLEGLFLCSERPHGFSHHLLKHMSARMQGEETQTIDSAWAHLASRALRAALVHKGVSYEDLSRRLAEIGIQESARSIEGKVHRGTFKFTFFLQALSAAGSALPRTWVYPQQVAGSWEARAAGAFKADLATQPWLDTNLLSRRLEELGVHVETETLESQIEDGVFSAALYFQCATVCRFDALWLYLDISAVNEVAMSRKLR</sequence>
<evidence type="ECO:0000313" key="2">
    <source>
        <dbReference type="EMBL" id="SPB14788.1"/>
    </source>
</evidence>
<proteinExistence type="predicted"/>
<dbReference type="Proteomes" id="UP000238169">
    <property type="component" value="Unassembled WGS sequence"/>
</dbReference>
<keyword evidence="3" id="KW-1185">Reference proteome</keyword>
<evidence type="ECO:0000313" key="3">
    <source>
        <dbReference type="Proteomes" id="UP000238169"/>
    </source>
</evidence>
<name>A0A2U3I3R3_9BURK</name>
<dbReference type="Pfam" id="PF20075">
    <property type="entry name" value="DUF6471"/>
    <property type="match status" value="2"/>
</dbReference>
<accession>A0A2U3I3R3</accession>